<dbReference type="SUPFAM" id="SSF53822">
    <property type="entry name" value="Periplasmic binding protein-like I"/>
    <property type="match status" value="1"/>
</dbReference>
<keyword evidence="2" id="KW-0238">DNA-binding</keyword>
<dbReference type="CDD" id="cd01392">
    <property type="entry name" value="HTH_LacI"/>
    <property type="match status" value="1"/>
</dbReference>
<dbReference type="Proteomes" id="UP000753256">
    <property type="component" value="Unassembled WGS sequence"/>
</dbReference>
<dbReference type="GO" id="GO:0000976">
    <property type="term" value="F:transcription cis-regulatory region binding"/>
    <property type="evidence" value="ECO:0007669"/>
    <property type="project" value="TreeGrafter"/>
</dbReference>
<organism evidence="5 6">
    <name type="scientific">Enorma phocaeensis</name>
    <dbReference type="NCBI Taxonomy" id="1871019"/>
    <lineage>
        <taxon>Bacteria</taxon>
        <taxon>Bacillati</taxon>
        <taxon>Actinomycetota</taxon>
        <taxon>Coriobacteriia</taxon>
        <taxon>Coriobacteriales</taxon>
        <taxon>Coriobacteriaceae</taxon>
        <taxon>Enorma</taxon>
    </lineage>
</organism>
<gene>
    <name evidence="5" type="ORF">K8V70_01020</name>
</gene>
<dbReference type="Pfam" id="PF00532">
    <property type="entry name" value="Peripla_BP_1"/>
    <property type="match status" value="1"/>
</dbReference>
<dbReference type="GO" id="GO:0003700">
    <property type="term" value="F:DNA-binding transcription factor activity"/>
    <property type="evidence" value="ECO:0007669"/>
    <property type="project" value="TreeGrafter"/>
</dbReference>
<comment type="caution">
    <text evidence="5">The sequence shown here is derived from an EMBL/GenBank/DDBJ whole genome shotgun (WGS) entry which is preliminary data.</text>
</comment>
<evidence type="ECO:0000313" key="5">
    <source>
        <dbReference type="EMBL" id="HJG36433.1"/>
    </source>
</evidence>
<evidence type="ECO:0000256" key="2">
    <source>
        <dbReference type="ARBA" id="ARBA00023125"/>
    </source>
</evidence>
<sequence>MKRITGKDVAARAGVTAATVSYVLSGSEKASVSEATRQRVLDAAKELGYVPDMAAKSLRRRESKTIGVAIEKNLATPRYAWALQGMVQAAAHRGYHITICRDRLAGNGMMEYLSMYYERLVDGIVFVGTDNVGPDADSVERVERDSIPFVALDCQLEAASFGTVDFDYFGGAFAVTEHLLKRRNGNVAYIRPEVDTAQERLREEGVRAACAAAGVPEPFVGYIPIGRAALASYDSDRSWSESPADVTRKDFSNLASIMRSSFGSKVRDGDLIICSWAGWSGIMRQVSGYHRSLYGDLASGLNSAFSADAYAVMPNYEAGEACVSQVIDQIEGQAPYAMELPLRCQPSEFPVNL</sequence>
<dbReference type="PROSITE" id="PS50932">
    <property type="entry name" value="HTH_LACI_2"/>
    <property type="match status" value="1"/>
</dbReference>
<evidence type="ECO:0000313" key="6">
    <source>
        <dbReference type="Proteomes" id="UP000753256"/>
    </source>
</evidence>
<proteinExistence type="predicted"/>
<dbReference type="PANTHER" id="PTHR30146">
    <property type="entry name" value="LACI-RELATED TRANSCRIPTIONAL REPRESSOR"/>
    <property type="match status" value="1"/>
</dbReference>
<evidence type="ECO:0000256" key="1">
    <source>
        <dbReference type="ARBA" id="ARBA00023015"/>
    </source>
</evidence>
<dbReference type="InterPro" id="IPR028082">
    <property type="entry name" value="Peripla_BP_I"/>
</dbReference>
<dbReference type="Gene3D" id="3.40.50.2300">
    <property type="match status" value="2"/>
</dbReference>
<dbReference type="InterPro" id="IPR000843">
    <property type="entry name" value="HTH_LacI"/>
</dbReference>
<dbReference type="RefSeq" id="WP_273188586.1">
    <property type="nucleotide sequence ID" value="NZ_DYUZ01000007.1"/>
</dbReference>
<name>A0A921ISN4_9ACTN</name>
<evidence type="ECO:0000256" key="3">
    <source>
        <dbReference type="ARBA" id="ARBA00023163"/>
    </source>
</evidence>
<dbReference type="CDD" id="cd06267">
    <property type="entry name" value="PBP1_LacI_sugar_binding-like"/>
    <property type="match status" value="1"/>
</dbReference>
<reference evidence="5" key="1">
    <citation type="journal article" date="2021" name="PeerJ">
        <title>Extensive microbial diversity within the chicken gut microbiome revealed by metagenomics and culture.</title>
        <authorList>
            <person name="Gilroy R."/>
            <person name="Ravi A."/>
            <person name="Getino M."/>
            <person name="Pursley I."/>
            <person name="Horton D.L."/>
            <person name="Alikhan N.F."/>
            <person name="Baker D."/>
            <person name="Gharbi K."/>
            <person name="Hall N."/>
            <person name="Watson M."/>
            <person name="Adriaenssens E.M."/>
            <person name="Foster-Nyarko E."/>
            <person name="Jarju S."/>
            <person name="Secka A."/>
            <person name="Antonio M."/>
            <person name="Oren A."/>
            <person name="Chaudhuri R.R."/>
            <person name="La Ragione R."/>
            <person name="Hildebrand F."/>
            <person name="Pallen M.J."/>
        </authorList>
    </citation>
    <scope>NUCLEOTIDE SEQUENCE</scope>
    <source>
        <strain evidence="5">ChiHjej13B12-9602</strain>
    </source>
</reference>
<dbReference type="SMART" id="SM00354">
    <property type="entry name" value="HTH_LACI"/>
    <property type="match status" value="1"/>
</dbReference>
<reference evidence="5" key="2">
    <citation type="submission" date="2021-09" db="EMBL/GenBank/DDBJ databases">
        <authorList>
            <person name="Gilroy R."/>
        </authorList>
    </citation>
    <scope>NUCLEOTIDE SEQUENCE</scope>
    <source>
        <strain evidence="5">ChiHjej13B12-9602</strain>
    </source>
</reference>
<dbReference type="AlphaFoldDB" id="A0A921ISN4"/>
<evidence type="ECO:0000259" key="4">
    <source>
        <dbReference type="PROSITE" id="PS50932"/>
    </source>
</evidence>
<dbReference type="InterPro" id="IPR001761">
    <property type="entry name" value="Peripla_BP/Lac1_sug-bd_dom"/>
</dbReference>
<dbReference type="Pfam" id="PF00356">
    <property type="entry name" value="LacI"/>
    <property type="match status" value="1"/>
</dbReference>
<dbReference type="SUPFAM" id="SSF47413">
    <property type="entry name" value="lambda repressor-like DNA-binding domains"/>
    <property type="match status" value="1"/>
</dbReference>
<dbReference type="InterPro" id="IPR010982">
    <property type="entry name" value="Lambda_DNA-bd_dom_sf"/>
</dbReference>
<keyword evidence="3" id="KW-0804">Transcription</keyword>
<feature type="domain" description="HTH lacI-type" evidence="4">
    <location>
        <begin position="4"/>
        <end position="60"/>
    </location>
</feature>
<dbReference type="Gene3D" id="1.10.260.40">
    <property type="entry name" value="lambda repressor-like DNA-binding domains"/>
    <property type="match status" value="1"/>
</dbReference>
<accession>A0A921ISN4</accession>
<protein>
    <submittedName>
        <fullName evidence="5">LacI family transcriptional regulator</fullName>
    </submittedName>
</protein>
<dbReference type="PANTHER" id="PTHR30146:SF109">
    <property type="entry name" value="HTH-TYPE TRANSCRIPTIONAL REGULATOR GALS"/>
    <property type="match status" value="1"/>
</dbReference>
<keyword evidence="1" id="KW-0805">Transcription regulation</keyword>
<dbReference type="EMBL" id="DYUZ01000007">
    <property type="protein sequence ID" value="HJG36433.1"/>
    <property type="molecule type" value="Genomic_DNA"/>
</dbReference>